<evidence type="ECO:0000256" key="6">
    <source>
        <dbReference type="ARBA" id="ARBA00023125"/>
    </source>
</evidence>
<accession>A0A917KHR2</accession>
<dbReference type="FunFam" id="3.40.50.2300:FF:000021">
    <property type="entry name" value="Two-component system response regulator KdpE"/>
    <property type="match status" value="1"/>
</dbReference>
<evidence type="ECO:0000313" key="12">
    <source>
        <dbReference type="EMBL" id="GGJ14486.1"/>
    </source>
</evidence>
<dbReference type="InterPro" id="IPR011006">
    <property type="entry name" value="CheY-like_superfamily"/>
</dbReference>
<dbReference type="Pfam" id="PF00072">
    <property type="entry name" value="Response_reg"/>
    <property type="match status" value="1"/>
</dbReference>
<dbReference type="GO" id="GO:0042802">
    <property type="term" value="F:identical protein binding"/>
    <property type="evidence" value="ECO:0007669"/>
    <property type="project" value="UniProtKB-ARBA"/>
</dbReference>
<dbReference type="Proteomes" id="UP000637695">
    <property type="component" value="Unassembled WGS sequence"/>
</dbReference>
<dbReference type="Pfam" id="PF00486">
    <property type="entry name" value="Trans_reg_C"/>
    <property type="match status" value="1"/>
</dbReference>
<dbReference type="InterPro" id="IPR001867">
    <property type="entry name" value="OmpR/PhoB-type_DNA-bd"/>
</dbReference>
<dbReference type="Gene3D" id="1.10.10.10">
    <property type="entry name" value="Winged helix-like DNA-binding domain superfamily/Winged helix DNA-binding domain"/>
    <property type="match status" value="1"/>
</dbReference>
<evidence type="ECO:0000313" key="13">
    <source>
        <dbReference type="Proteomes" id="UP000637695"/>
    </source>
</evidence>
<dbReference type="CDD" id="cd17620">
    <property type="entry name" value="REC_OmpR_KdpE-like"/>
    <property type="match status" value="1"/>
</dbReference>
<evidence type="ECO:0000256" key="4">
    <source>
        <dbReference type="ARBA" id="ARBA00023012"/>
    </source>
</evidence>
<evidence type="ECO:0000259" key="10">
    <source>
        <dbReference type="PROSITE" id="PS50110"/>
    </source>
</evidence>
<dbReference type="InterPro" id="IPR039420">
    <property type="entry name" value="WalR-like"/>
</dbReference>
<keyword evidence="5" id="KW-0805">Transcription regulation</keyword>
<reference evidence="12" key="2">
    <citation type="submission" date="2020-09" db="EMBL/GenBank/DDBJ databases">
        <authorList>
            <person name="Sun Q."/>
            <person name="Ohkuma M."/>
        </authorList>
    </citation>
    <scope>NUCLEOTIDE SEQUENCE</scope>
    <source>
        <strain evidence="12">JCM 18487</strain>
    </source>
</reference>
<evidence type="ECO:0000256" key="8">
    <source>
        <dbReference type="PROSITE-ProRule" id="PRU00169"/>
    </source>
</evidence>
<keyword evidence="3 8" id="KW-0597">Phosphoprotein</keyword>
<keyword evidence="6 9" id="KW-0238">DNA-binding</keyword>
<evidence type="ECO:0000256" key="2">
    <source>
        <dbReference type="ARBA" id="ARBA00022490"/>
    </source>
</evidence>
<comment type="caution">
    <text evidence="12">The sequence shown here is derived from an EMBL/GenBank/DDBJ whole genome shotgun (WGS) entry which is preliminary data.</text>
</comment>
<keyword evidence="7" id="KW-0804">Transcription</keyword>
<feature type="domain" description="Response regulatory" evidence="10">
    <location>
        <begin position="6"/>
        <end position="119"/>
    </location>
</feature>
<dbReference type="GO" id="GO:0032993">
    <property type="term" value="C:protein-DNA complex"/>
    <property type="evidence" value="ECO:0007669"/>
    <property type="project" value="TreeGrafter"/>
</dbReference>
<dbReference type="PANTHER" id="PTHR48111">
    <property type="entry name" value="REGULATOR OF RPOS"/>
    <property type="match status" value="1"/>
</dbReference>
<dbReference type="GO" id="GO:0045893">
    <property type="term" value="P:positive regulation of DNA-templated transcription"/>
    <property type="evidence" value="ECO:0007669"/>
    <property type="project" value="UniProtKB-ARBA"/>
</dbReference>
<dbReference type="PANTHER" id="PTHR48111:SF50">
    <property type="entry name" value="KDP OPERON TRANSCRIPTIONAL REGULATORY PROTEIN KDPE"/>
    <property type="match status" value="1"/>
</dbReference>
<dbReference type="GO" id="GO:0005829">
    <property type="term" value="C:cytosol"/>
    <property type="evidence" value="ECO:0007669"/>
    <property type="project" value="TreeGrafter"/>
</dbReference>
<evidence type="ECO:0000256" key="5">
    <source>
        <dbReference type="ARBA" id="ARBA00023015"/>
    </source>
</evidence>
<dbReference type="SUPFAM" id="SSF52172">
    <property type="entry name" value="CheY-like"/>
    <property type="match status" value="1"/>
</dbReference>
<dbReference type="PROSITE" id="PS50110">
    <property type="entry name" value="RESPONSE_REGULATORY"/>
    <property type="match status" value="1"/>
</dbReference>
<organism evidence="12 13">
    <name type="scientific">Alicyclobacillus cellulosilyticus</name>
    <dbReference type="NCBI Taxonomy" id="1003997"/>
    <lineage>
        <taxon>Bacteria</taxon>
        <taxon>Bacillati</taxon>
        <taxon>Bacillota</taxon>
        <taxon>Bacilli</taxon>
        <taxon>Bacillales</taxon>
        <taxon>Alicyclobacillaceae</taxon>
        <taxon>Alicyclobacillus</taxon>
    </lineage>
</organism>
<feature type="domain" description="OmpR/PhoB-type" evidence="11">
    <location>
        <begin position="129"/>
        <end position="229"/>
    </location>
</feature>
<reference evidence="12" key="1">
    <citation type="journal article" date="2014" name="Int. J. Syst. Evol. Microbiol.">
        <title>Complete genome sequence of Corynebacterium casei LMG S-19264T (=DSM 44701T), isolated from a smear-ripened cheese.</title>
        <authorList>
            <consortium name="US DOE Joint Genome Institute (JGI-PGF)"/>
            <person name="Walter F."/>
            <person name="Albersmeier A."/>
            <person name="Kalinowski J."/>
            <person name="Ruckert C."/>
        </authorList>
    </citation>
    <scope>NUCLEOTIDE SEQUENCE</scope>
    <source>
        <strain evidence="12">JCM 18487</strain>
    </source>
</reference>
<dbReference type="RefSeq" id="WP_188883502.1">
    <property type="nucleotide sequence ID" value="NZ_BMOY01000078.1"/>
</dbReference>
<dbReference type="GO" id="GO:0000987">
    <property type="term" value="F:cis-regulatory region sequence-specific DNA binding"/>
    <property type="evidence" value="ECO:0007669"/>
    <property type="project" value="UniProtKB-ARBA"/>
</dbReference>
<sequence length="232" mass="26171">MTQGAKILVADDETAIRKMLDVALRGHGFQVLEAKTGEEALLVASMERPDLIVLDWSLPDMEGIEVLRKLREWSPVPVIMLTVRDAEEDKVMALDGGADDYVVKPFGVKELLARIRVALRHAYRGDTASPVLDLHGIRIDLQERRVYKDGELLRLTPIEYDLLKVLAQNAGKVVTHAQLLRQVWGDVDPDNASQYLRVYISHLRKKIENDPAHPRRLLTEPGVGYRLIGEEV</sequence>
<feature type="DNA-binding region" description="OmpR/PhoB-type" evidence="9">
    <location>
        <begin position="129"/>
        <end position="229"/>
    </location>
</feature>
<dbReference type="Gene3D" id="6.10.250.690">
    <property type="match status" value="1"/>
</dbReference>
<dbReference type="PROSITE" id="PS51755">
    <property type="entry name" value="OMPR_PHOB"/>
    <property type="match status" value="1"/>
</dbReference>
<gene>
    <name evidence="12" type="primary">kdpE</name>
    <name evidence="12" type="ORF">GCM10010885_24680</name>
</gene>
<dbReference type="EMBL" id="BMOY01000078">
    <property type="protein sequence ID" value="GGJ14486.1"/>
    <property type="molecule type" value="Genomic_DNA"/>
</dbReference>
<keyword evidence="13" id="KW-1185">Reference proteome</keyword>
<comment type="subcellular location">
    <subcellularLocation>
        <location evidence="1">Cytoplasm</location>
    </subcellularLocation>
</comment>
<keyword evidence="2" id="KW-0963">Cytoplasm</keyword>
<dbReference type="GO" id="GO:0000156">
    <property type="term" value="F:phosphorelay response regulator activity"/>
    <property type="evidence" value="ECO:0007669"/>
    <property type="project" value="TreeGrafter"/>
</dbReference>
<keyword evidence="4" id="KW-0902">Two-component regulatory system</keyword>
<dbReference type="InterPro" id="IPR036388">
    <property type="entry name" value="WH-like_DNA-bd_sf"/>
</dbReference>
<name>A0A917KHR2_9BACL</name>
<dbReference type="SMART" id="SM00862">
    <property type="entry name" value="Trans_reg_C"/>
    <property type="match status" value="1"/>
</dbReference>
<protein>
    <submittedName>
        <fullName evidence="12">DNA-binding response regulator</fullName>
    </submittedName>
</protein>
<evidence type="ECO:0000256" key="7">
    <source>
        <dbReference type="ARBA" id="ARBA00023163"/>
    </source>
</evidence>
<proteinExistence type="predicted"/>
<dbReference type="CDD" id="cd00383">
    <property type="entry name" value="trans_reg_C"/>
    <property type="match status" value="1"/>
</dbReference>
<dbReference type="SMART" id="SM00448">
    <property type="entry name" value="REC"/>
    <property type="match status" value="1"/>
</dbReference>
<evidence type="ECO:0000256" key="3">
    <source>
        <dbReference type="ARBA" id="ARBA00022553"/>
    </source>
</evidence>
<evidence type="ECO:0000259" key="11">
    <source>
        <dbReference type="PROSITE" id="PS51755"/>
    </source>
</evidence>
<evidence type="ECO:0000256" key="9">
    <source>
        <dbReference type="PROSITE-ProRule" id="PRU01091"/>
    </source>
</evidence>
<dbReference type="Gene3D" id="3.40.50.2300">
    <property type="match status" value="1"/>
</dbReference>
<dbReference type="InterPro" id="IPR001789">
    <property type="entry name" value="Sig_transdc_resp-reg_receiver"/>
</dbReference>
<evidence type="ECO:0000256" key="1">
    <source>
        <dbReference type="ARBA" id="ARBA00004496"/>
    </source>
</evidence>
<feature type="modified residue" description="4-aspartylphosphate" evidence="8">
    <location>
        <position position="55"/>
    </location>
</feature>
<dbReference type="AlphaFoldDB" id="A0A917KHR2"/>